<dbReference type="InterPro" id="IPR004697">
    <property type="entry name" value="AbgT"/>
</dbReference>
<dbReference type="GO" id="GO:0015558">
    <property type="term" value="F:secondary active p-aminobenzoyl-glutamate transmembrane transporter activity"/>
    <property type="evidence" value="ECO:0007669"/>
    <property type="project" value="InterPro"/>
</dbReference>
<feature type="transmembrane region" description="Helical" evidence="1">
    <location>
        <begin position="508"/>
        <end position="533"/>
    </location>
</feature>
<dbReference type="Proteomes" id="UP000774283">
    <property type="component" value="Unassembled WGS sequence"/>
</dbReference>
<gene>
    <name evidence="2" type="ORF">HF995_08320</name>
</gene>
<feature type="transmembrane region" description="Helical" evidence="1">
    <location>
        <begin position="113"/>
        <end position="132"/>
    </location>
</feature>
<evidence type="ECO:0000256" key="1">
    <source>
        <dbReference type="SAM" id="Phobius"/>
    </source>
</evidence>
<name>A0A9X5FBH6_9MICO</name>
<feature type="transmembrane region" description="Helical" evidence="1">
    <location>
        <begin position="29"/>
        <end position="47"/>
    </location>
</feature>
<feature type="transmembrane region" description="Helical" evidence="1">
    <location>
        <begin position="338"/>
        <end position="357"/>
    </location>
</feature>
<dbReference type="PANTHER" id="PTHR30282">
    <property type="entry name" value="P-AMINOBENZOYL GLUTAMATE TRANSPORTER"/>
    <property type="match status" value="1"/>
</dbReference>
<keyword evidence="1" id="KW-0472">Membrane</keyword>
<dbReference type="PANTHER" id="PTHR30282:SF0">
    <property type="entry name" value="P-AMINOBENZOYL-GLUTAMATE TRANSPORT PROTEIN"/>
    <property type="match status" value="1"/>
</dbReference>
<dbReference type="GO" id="GO:1902604">
    <property type="term" value="P:p-aminobenzoyl-glutamate transmembrane transport"/>
    <property type="evidence" value="ECO:0007669"/>
    <property type="project" value="InterPro"/>
</dbReference>
<dbReference type="AlphaFoldDB" id="A0A9X5FBH6"/>
<accession>A0A9X5FBH6</accession>
<organism evidence="2 3">
    <name type="scientific">Sanguibacter hominis ATCC BAA-789</name>
    <dbReference type="NCBI Taxonomy" id="1312740"/>
    <lineage>
        <taxon>Bacteria</taxon>
        <taxon>Bacillati</taxon>
        <taxon>Actinomycetota</taxon>
        <taxon>Actinomycetes</taxon>
        <taxon>Micrococcales</taxon>
        <taxon>Sanguibacteraceae</taxon>
        <taxon>Sanguibacter</taxon>
    </lineage>
</organism>
<feature type="transmembrane region" description="Helical" evidence="1">
    <location>
        <begin position="478"/>
        <end position="496"/>
    </location>
</feature>
<evidence type="ECO:0000313" key="3">
    <source>
        <dbReference type="Proteomes" id="UP000774283"/>
    </source>
</evidence>
<dbReference type="EMBL" id="JAAXOW010000002">
    <property type="protein sequence ID" value="NKX93270.1"/>
    <property type="molecule type" value="Genomic_DNA"/>
</dbReference>
<keyword evidence="1" id="KW-1133">Transmembrane helix</keyword>
<keyword evidence="1" id="KW-0812">Transmembrane</keyword>
<comment type="caution">
    <text evidence="2">The sequence shown here is derived from an EMBL/GenBank/DDBJ whole genome shotgun (WGS) entry which is preliminary data.</text>
</comment>
<keyword evidence="3" id="KW-1185">Reference proteome</keyword>
<feature type="transmembrane region" description="Helical" evidence="1">
    <location>
        <begin position="301"/>
        <end position="318"/>
    </location>
</feature>
<feature type="transmembrane region" description="Helical" evidence="1">
    <location>
        <begin position="447"/>
        <end position="472"/>
    </location>
</feature>
<sequence length="545" mass="57723">MTQEVVRRSPLERALDAIERVGNKVPHPVVIFLGLIVLLVVMSHVFYATGTSVTFEQAYVTEQVDPSAEQLVGENEVEAPAGEAQVEEVTVEARSLLTAEGIRFIFTSPVDNFNSFGVVGVIMVAMLGVGLAEEAGLISAFIKRLVKVTPKRFVTFIIVLLGVISSIATDAGYLVLIPLSAAVFRSLGRHPLAGLAAAFAGVGGGFGVNVLITPVDGMLAEITNESIADPAQHVSITGNLFFGIVSTIVIAVVVTALTELVVEPRLGRYDESEAPEDDDAAGAAAPADGDLTAVEQRGLRFAGFGLLGVTALVLLLALPSWGPLRNPETGSLVESSPLMGSIIFLILLYFFVMGLCYGIGAGTIRGSMDVINPMTKTVAGLAGLFFLLLVISQFIAYFTYSQLGTIAAVNMADALEEANLPTVWLIVGLVAMTAVIDIFIGGVVPKWAIFAPIFVPLFVQLGISPDLAVAAYRVGDSPINVVTPLMPYFALIVIFAERYRRKVGVGSIISLMLPYSVILLLAWTVLLVAWYLLGIPLGPGGSIYL</sequence>
<feature type="transmembrane region" description="Helical" evidence="1">
    <location>
        <begin position="420"/>
        <end position="440"/>
    </location>
</feature>
<protein>
    <submittedName>
        <fullName evidence="2">AbgT family transporter</fullName>
    </submittedName>
</protein>
<dbReference type="RefSeq" id="WP_168447326.1">
    <property type="nucleotide sequence ID" value="NZ_JAAXOW010000002.1"/>
</dbReference>
<feature type="transmembrane region" description="Helical" evidence="1">
    <location>
        <begin position="153"/>
        <end position="176"/>
    </location>
</feature>
<reference evidence="2 3" key="1">
    <citation type="submission" date="2020-04" db="EMBL/GenBank/DDBJ databases">
        <title>MicrobeNet Type strains.</title>
        <authorList>
            <person name="Nicholson A.C."/>
        </authorList>
    </citation>
    <scope>NUCLEOTIDE SEQUENCE [LARGE SCALE GENOMIC DNA]</scope>
    <source>
        <strain evidence="2 3">ATCC BAA-789</strain>
    </source>
</reference>
<evidence type="ECO:0000313" key="2">
    <source>
        <dbReference type="EMBL" id="NKX93270.1"/>
    </source>
</evidence>
<feature type="transmembrane region" description="Helical" evidence="1">
    <location>
        <begin position="378"/>
        <end position="400"/>
    </location>
</feature>
<proteinExistence type="predicted"/>
<dbReference type="Pfam" id="PF03806">
    <property type="entry name" value="ABG_transport"/>
    <property type="match status" value="1"/>
</dbReference>
<feature type="transmembrane region" description="Helical" evidence="1">
    <location>
        <begin position="240"/>
        <end position="262"/>
    </location>
</feature>